<reference evidence="3" key="2">
    <citation type="journal article" date="2023" name="Curr. Microbiol.">
        <title>Granulicatella seriolae sp. nov., a Novel Facultative Anaerobe Isolated from Yellowtail Marine Fish.</title>
        <authorList>
            <person name="Lee M."/>
            <person name="Choi Y.J."/>
            <person name="Farooq A."/>
            <person name="Jeong J.B."/>
            <person name="Jung M.Y."/>
        </authorList>
    </citation>
    <scope>NUCLEOTIDE SEQUENCE</scope>
    <source>
        <strain evidence="3">S8</strain>
    </source>
</reference>
<comment type="caution">
    <text evidence="3">The sequence shown here is derived from an EMBL/GenBank/DDBJ whole genome shotgun (WGS) entry which is preliminary data.</text>
</comment>
<organism evidence="3 4">
    <name type="scientific">Granulicatella seriolae</name>
    <dbReference type="NCBI Taxonomy" id="2967226"/>
    <lineage>
        <taxon>Bacteria</taxon>
        <taxon>Bacillati</taxon>
        <taxon>Bacillota</taxon>
        <taxon>Bacilli</taxon>
        <taxon>Lactobacillales</taxon>
        <taxon>Carnobacteriaceae</taxon>
        <taxon>Granulicatella</taxon>
    </lineage>
</organism>
<keyword evidence="4" id="KW-1185">Reference proteome</keyword>
<gene>
    <name evidence="3" type="ORF">NPA36_06785</name>
</gene>
<dbReference type="InterPro" id="IPR050639">
    <property type="entry name" value="SSR_resolvase"/>
</dbReference>
<dbReference type="Pfam" id="PF07508">
    <property type="entry name" value="Recombinase"/>
    <property type="match status" value="1"/>
</dbReference>
<dbReference type="SMART" id="SM00857">
    <property type="entry name" value="Resolvase"/>
    <property type="match status" value="1"/>
</dbReference>
<accession>A0ABT1WNY7</accession>
<dbReference type="PROSITE" id="PS51736">
    <property type="entry name" value="RECOMBINASES_3"/>
    <property type="match status" value="1"/>
</dbReference>
<name>A0ABT1WNY7_9LACT</name>
<evidence type="ECO:0000259" key="1">
    <source>
        <dbReference type="PROSITE" id="PS51736"/>
    </source>
</evidence>
<evidence type="ECO:0000313" key="4">
    <source>
        <dbReference type="Proteomes" id="UP001059480"/>
    </source>
</evidence>
<sequence length="550" mass="64162">MARTSRRYEIQKEEISKSVYRAGVYVRLSSERHEEWREKSSSPKAQAYICEEHAKSKGIQVIQVYEDYEYSGTNFERPAYIQMMSDVRNGKINCIIVRDLSRLGREHIEMGQLIDKVFPFLGVRFISVTDNLDTIDGLDNNKSFEVMLKNIINDMYAKDISSKIISAKHTRAKEGYFIGSVPPYGYKIEKTPKGQKLVINEDTAPIVRQIFDWTFEGKSQYEVTLELNRLRIATATHYHKTGEIYRPEDGQEWSKGTVAKMLINETYTGTLKQGKRKQSLVKGETQHSTDPEDWIVAKNAHEAIILDEEFQQIQKIRRERKDNHYFASERNDLVRDPENRYLGLVFLKDTERALYRRTRIYGKNEKRLLYCFQPDNFTGKSLEKVNIFITEENLDAMVLQTIQGIASQLISEKSFLEKIKNEFLRRKEVAETGLKELSMKKDLSEAAIARLYERYAIGSLDKAKYIMLKEDESRKHASYCSEISRLEMMISNLKKDERKSRKIARTIFQARKETKLSAEVIKELIERIDVISKTEIEIHFLYDFSENGGI</sequence>
<dbReference type="PROSITE" id="PS51737">
    <property type="entry name" value="RECOMBINASE_DNA_BIND"/>
    <property type="match status" value="1"/>
</dbReference>
<reference evidence="3" key="1">
    <citation type="submission" date="2022-07" db="EMBL/GenBank/DDBJ databases">
        <authorList>
            <person name="Jung M.-Y."/>
            <person name="Lee M."/>
        </authorList>
    </citation>
    <scope>NUCLEOTIDE SEQUENCE</scope>
    <source>
        <strain evidence="3">S8</strain>
    </source>
</reference>
<dbReference type="RefSeq" id="WP_256945362.1">
    <property type="nucleotide sequence ID" value="NZ_JANHNZ010000005.1"/>
</dbReference>
<dbReference type="SUPFAM" id="SSF53041">
    <property type="entry name" value="Resolvase-like"/>
    <property type="match status" value="1"/>
</dbReference>
<dbReference type="InterPro" id="IPR038109">
    <property type="entry name" value="DNA_bind_recomb_sf"/>
</dbReference>
<reference evidence="3" key="3">
    <citation type="journal article" date="2023" name="Microbiol. Resour. Announc.">
        <title>Draft Genome Sequence of Granulicatella sp. Strain S8, Isolated from a Marine Fish, Seriola quinqueradiata.</title>
        <authorList>
            <person name="Lee M."/>
            <person name="Farooq A."/>
            <person name="Jeong J.B."/>
            <person name="Jung M.Y."/>
        </authorList>
    </citation>
    <scope>NUCLEOTIDE SEQUENCE</scope>
    <source>
        <strain evidence="3">S8</strain>
    </source>
</reference>
<dbReference type="PANTHER" id="PTHR30461">
    <property type="entry name" value="DNA-INVERTASE FROM LAMBDOID PROPHAGE"/>
    <property type="match status" value="1"/>
</dbReference>
<proteinExistence type="predicted"/>
<evidence type="ECO:0000259" key="2">
    <source>
        <dbReference type="PROSITE" id="PS51737"/>
    </source>
</evidence>
<dbReference type="Pfam" id="PF00239">
    <property type="entry name" value="Resolvase"/>
    <property type="match status" value="1"/>
</dbReference>
<dbReference type="Gene3D" id="3.90.1750.20">
    <property type="entry name" value="Putative Large Serine Recombinase, Chain B, Domain 2"/>
    <property type="match status" value="1"/>
</dbReference>
<dbReference type="Gene3D" id="3.40.50.1390">
    <property type="entry name" value="Resolvase, N-terminal catalytic domain"/>
    <property type="match status" value="1"/>
</dbReference>
<dbReference type="InterPro" id="IPR006119">
    <property type="entry name" value="Resolv_N"/>
</dbReference>
<protein>
    <submittedName>
        <fullName evidence="3">Recombinase family protein</fullName>
    </submittedName>
</protein>
<feature type="domain" description="Recombinase" evidence="2">
    <location>
        <begin position="183"/>
        <end position="323"/>
    </location>
</feature>
<feature type="domain" description="Resolvase/invertase-type recombinase catalytic" evidence="1">
    <location>
        <begin position="21"/>
        <end position="175"/>
    </location>
</feature>
<evidence type="ECO:0000313" key="3">
    <source>
        <dbReference type="EMBL" id="MCQ9210252.1"/>
    </source>
</evidence>
<dbReference type="InterPro" id="IPR036162">
    <property type="entry name" value="Resolvase-like_N_sf"/>
</dbReference>
<dbReference type="Proteomes" id="UP001059480">
    <property type="component" value="Unassembled WGS sequence"/>
</dbReference>
<dbReference type="PANTHER" id="PTHR30461:SF23">
    <property type="entry name" value="DNA RECOMBINASE-RELATED"/>
    <property type="match status" value="1"/>
</dbReference>
<dbReference type="EMBL" id="JANHNZ010000005">
    <property type="protein sequence ID" value="MCQ9210252.1"/>
    <property type="molecule type" value="Genomic_DNA"/>
</dbReference>
<dbReference type="InterPro" id="IPR011109">
    <property type="entry name" value="DNA_bind_recombinase_dom"/>
</dbReference>